<dbReference type="AlphaFoldDB" id="A0A3S5AW45"/>
<comment type="caution">
    <text evidence="2">The sequence shown here is derived from an EMBL/GenBank/DDBJ whole genome shotgun (WGS) entry which is preliminary data.</text>
</comment>
<accession>A0A3S5AW45</accession>
<protein>
    <submittedName>
        <fullName evidence="2">Uncharacterized protein</fullName>
    </submittedName>
</protein>
<evidence type="ECO:0000256" key="1">
    <source>
        <dbReference type="SAM" id="MobiDB-lite"/>
    </source>
</evidence>
<sequence length="473" mass="52202">MEWIDGSGRKAGQGIDFTCLIICSSVLRLARLTGDASEMFWNVPSPRSDTGNYDYYSRELRTSEEAAFIDNRITQLHQAFLLDMDRLPTESLFREPEAVSSIMTKDPVSYQADLASSSQVRHVDYLDPKEAAPWPHPDLNNQTIAFDADRLNETTTLNYRFLSLDDGPATPTSPQDMPSGLGLEDEISRQTCDHSQKNDKLDLRTTKDQLSKVPQEDLVVTLDQLAHSNFDSRASLHPIAPILKPKMSCLDFDTDRLAILQRLVCHLTSRQANSALNPELTIKPLRQIPSTSHTLQVIAQEQAYSESDNGQLCRACDATAIVLKDSPIDARRSPICSREQETPMAAKIVPIDTTCTQSPYPAKISENTGLTETMCLAQTQAKFDAVLASGYGAVNSTFGKPKGLENFASSKPNDDLTHFNVGLCSVELSREDALCPGLKQPFIANDDAVNTWACKGPSKSALTQEVSRQPFDI</sequence>
<keyword evidence="3" id="KW-1185">Reference proteome</keyword>
<evidence type="ECO:0000313" key="3">
    <source>
        <dbReference type="Proteomes" id="UP000784294"/>
    </source>
</evidence>
<feature type="region of interest" description="Disordered" evidence="1">
    <location>
        <begin position="162"/>
        <end position="183"/>
    </location>
</feature>
<reference evidence="2" key="1">
    <citation type="submission" date="2018-11" db="EMBL/GenBank/DDBJ databases">
        <authorList>
            <consortium name="Pathogen Informatics"/>
        </authorList>
    </citation>
    <scope>NUCLEOTIDE SEQUENCE</scope>
</reference>
<organism evidence="2 3">
    <name type="scientific">Protopolystoma xenopodis</name>
    <dbReference type="NCBI Taxonomy" id="117903"/>
    <lineage>
        <taxon>Eukaryota</taxon>
        <taxon>Metazoa</taxon>
        <taxon>Spiralia</taxon>
        <taxon>Lophotrochozoa</taxon>
        <taxon>Platyhelminthes</taxon>
        <taxon>Monogenea</taxon>
        <taxon>Polyopisthocotylea</taxon>
        <taxon>Polystomatidea</taxon>
        <taxon>Polystomatidae</taxon>
        <taxon>Protopolystoma</taxon>
    </lineage>
</organism>
<dbReference type="Proteomes" id="UP000784294">
    <property type="component" value="Unassembled WGS sequence"/>
</dbReference>
<name>A0A3S5AW45_9PLAT</name>
<proteinExistence type="predicted"/>
<gene>
    <name evidence="2" type="ORF">PXEA_LOCUS27091</name>
</gene>
<dbReference type="EMBL" id="CAAALY010246156">
    <property type="protein sequence ID" value="VEL33651.1"/>
    <property type="molecule type" value="Genomic_DNA"/>
</dbReference>
<evidence type="ECO:0000313" key="2">
    <source>
        <dbReference type="EMBL" id="VEL33651.1"/>
    </source>
</evidence>